<comment type="caution">
    <text evidence="1">The sequence shown here is derived from an EMBL/GenBank/DDBJ whole genome shotgun (WGS) entry which is preliminary data.</text>
</comment>
<keyword evidence="2" id="KW-1185">Reference proteome</keyword>
<reference evidence="1" key="2">
    <citation type="submission" date="2024-05" db="EMBL/GenBank/DDBJ databases">
        <title>Identification and characterization of horizontal gene transfer across gut microbiota members of farm animals based on homology search.</title>
        <authorList>
            <person name="Schwarzerova J."/>
            <person name="Nykrynova M."/>
            <person name="Jureckova K."/>
            <person name="Cejkova D."/>
            <person name="Rychlik I."/>
        </authorList>
    </citation>
    <scope>NUCLEOTIDE SEQUENCE</scope>
    <source>
        <strain evidence="1">84_SSukc20</strain>
    </source>
</reference>
<name>A0ABT7XB94_9BACE</name>
<accession>A0ABT7XB94</accession>
<dbReference type="EMBL" id="JAUEII010000103">
    <property type="protein sequence ID" value="MDN0051299.1"/>
    <property type="molecule type" value="Genomic_DNA"/>
</dbReference>
<organism evidence="1 2">
    <name type="scientific">Bacteroides gallinaceum</name>
    <dbReference type="NCBI Taxonomy" id="1462571"/>
    <lineage>
        <taxon>Bacteria</taxon>
        <taxon>Pseudomonadati</taxon>
        <taxon>Bacteroidota</taxon>
        <taxon>Bacteroidia</taxon>
        <taxon>Bacteroidales</taxon>
        <taxon>Bacteroidaceae</taxon>
        <taxon>Bacteroides</taxon>
    </lineage>
</organism>
<feature type="non-terminal residue" evidence="1">
    <location>
        <position position="1"/>
    </location>
</feature>
<protein>
    <submittedName>
        <fullName evidence="1">Uncharacterized protein</fullName>
    </submittedName>
</protein>
<evidence type="ECO:0000313" key="1">
    <source>
        <dbReference type="EMBL" id="MDN0051299.1"/>
    </source>
</evidence>
<evidence type="ECO:0000313" key="2">
    <source>
        <dbReference type="Proteomes" id="UP001167871"/>
    </source>
</evidence>
<gene>
    <name evidence="1" type="ORF">QVO10_18345</name>
</gene>
<sequence>LFLRTRSSLTPTTPLRYSLFLDLHLLKRTQAAEQLMRFSLSPIAMTPGSFPSLIVNPYDTPSLLPGVQRLRCCTPSSGMACLLLTKVRQSLGCSPCVHADFTPTTLLRYVRLPLFSGDYCMVTSGQRQRTSVALHGQRLRFRPCTPLISYPIPHPAGILGHNGCAEVLRMPAGCGLHKVRQSLISHFCVHAVLFLPPPNQGTGCILAHFLTHTSLLTGSQTGKSLGKKGTHIPIRIMLRYGAKAMP</sequence>
<dbReference type="Proteomes" id="UP001167871">
    <property type="component" value="Unassembled WGS sequence"/>
</dbReference>
<dbReference type="RefSeq" id="WP_301935305.1">
    <property type="nucleotide sequence ID" value="NZ_JAUEII010000103.1"/>
</dbReference>
<reference evidence="1" key="1">
    <citation type="submission" date="2023-06" db="EMBL/GenBank/DDBJ databases">
        <authorList>
            <person name="Zeman M."/>
            <person name="Kubasova T."/>
            <person name="Jahodarova E."/>
            <person name="Nykrynova M."/>
            <person name="Rychlik I."/>
        </authorList>
    </citation>
    <scope>NUCLEOTIDE SEQUENCE</scope>
    <source>
        <strain evidence="1">84_SSukc20</strain>
    </source>
</reference>
<proteinExistence type="predicted"/>